<dbReference type="EMBL" id="CP093846">
    <property type="protein sequence ID" value="UNS96413.1"/>
    <property type="molecule type" value="Genomic_DNA"/>
</dbReference>
<evidence type="ECO:0000256" key="1">
    <source>
        <dbReference type="ARBA" id="ARBA00009199"/>
    </source>
</evidence>
<accession>A0ABY3XQB7</accession>
<dbReference type="RefSeq" id="WP_242750391.1">
    <property type="nucleotide sequence ID" value="NZ_CP093846.1"/>
</dbReference>
<dbReference type="SUPFAM" id="SSF75304">
    <property type="entry name" value="Amidase signature (AS) enzymes"/>
    <property type="match status" value="1"/>
</dbReference>
<gene>
    <name evidence="4" type="ORF">MMF93_07770</name>
</gene>
<evidence type="ECO:0000313" key="4">
    <source>
        <dbReference type="EMBL" id="UNS96413.1"/>
    </source>
</evidence>
<comment type="similarity">
    <text evidence="1">Belongs to the amidase family.</text>
</comment>
<organism evidence="4 5">
    <name type="scientific">Streptomyces tubbatahanensis</name>
    <dbReference type="NCBI Taxonomy" id="2923272"/>
    <lineage>
        <taxon>Bacteria</taxon>
        <taxon>Bacillati</taxon>
        <taxon>Actinomycetota</taxon>
        <taxon>Actinomycetes</taxon>
        <taxon>Kitasatosporales</taxon>
        <taxon>Streptomycetaceae</taxon>
        <taxon>Streptomyces</taxon>
    </lineage>
</organism>
<dbReference type="Proteomes" id="UP001202244">
    <property type="component" value="Chromosome"/>
</dbReference>
<dbReference type="InterPro" id="IPR036928">
    <property type="entry name" value="AS_sf"/>
</dbReference>
<keyword evidence="5" id="KW-1185">Reference proteome</keyword>
<proteinExistence type="inferred from homology"/>
<feature type="domain" description="Amidase" evidence="3">
    <location>
        <begin position="127"/>
        <end position="449"/>
    </location>
</feature>
<dbReference type="PANTHER" id="PTHR11895:SF7">
    <property type="entry name" value="GLUTAMYL-TRNA(GLN) AMIDOTRANSFERASE SUBUNIT A, MITOCHONDRIAL"/>
    <property type="match status" value="1"/>
</dbReference>
<evidence type="ECO:0000313" key="5">
    <source>
        <dbReference type="Proteomes" id="UP001202244"/>
    </source>
</evidence>
<dbReference type="Gene3D" id="3.90.1300.10">
    <property type="entry name" value="Amidase signature (AS) domain"/>
    <property type="match status" value="1"/>
</dbReference>
<evidence type="ECO:0000256" key="2">
    <source>
        <dbReference type="SAM" id="MobiDB-lite"/>
    </source>
</evidence>
<dbReference type="PANTHER" id="PTHR11895">
    <property type="entry name" value="TRANSAMIDASE"/>
    <property type="match status" value="1"/>
</dbReference>
<dbReference type="InterPro" id="IPR023631">
    <property type="entry name" value="Amidase_dom"/>
</dbReference>
<feature type="region of interest" description="Disordered" evidence="2">
    <location>
        <begin position="1"/>
        <end position="23"/>
    </location>
</feature>
<dbReference type="Pfam" id="PF01425">
    <property type="entry name" value="Amidase"/>
    <property type="match status" value="1"/>
</dbReference>
<reference evidence="4 5" key="1">
    <citation type="journal article" date="2023" name="Microbiol. Spectr.">
        <title>Synergy between Genome Mining, Metabolomics, and Bioinformatics Uncovers Antibacterial Chlorinated Carbazole Alkaloids and Their Biosynthetic Gene Cluster from Streptomyces tubbatahanensis sp. nov., a Novel Actinomycete Isolated from Sulu Sea, Philippines.</title>
        <authorList>
            <person name="Tenebro C.P."/>
            <person name="Trono D.J.V.L."/>
            <person name="Balida L.A.P."/>
            <person name="Bayog L.K.A."/>
            <person name="Bruna J.R."/>
            <person name="Sabido E.M."/>
            <person name="Caspe D.P.C."/>
            <person name="de Los Santos E.L.C."/>
            <person name="Saludes J.P."/>
            <person name="Dalisay D.S."/>
        </authorList>
    </citation>
    <scope>NUCLEOTIDE SEQUENCE [LARGE SCALE GENOMIC DNA]</scope>
    <source>
        <strain evidence="4 5">DSD3025</strain>
    </source>
</reference>
<protein>
    <submittedName>
        <fullName evidence="4">Amidase</fullName>
    </submittedName>
</protein>
<dbReference type="InterPro" id="IPR000120">
    <property type="entry name" value="Amidase"/>
</dbReference>
<sequence>MSGGGGGDENRESRRTPAGLDTDTHGDMSACAHGGMSACAYAGMSACEIAAAVSEGRLTAREVTEAALARIAASDGAVRAFTETWPAWAAGRAAEVDRAVRAGARLPLAGVPLGVKNTQRVTSPRLARLTAAGCVPVGATATPGPGTEWQTWGATDCGPTRNPLGPRWSPGGSSAGSAAAVAARMVPLATGSDGAGSVRIPAAWCAVIGLKTTGGLAPAQGRTVRSAPGPLARTAGDAAAYLAALQGSGNGVGGGTGTVPPTGTPPPRPVRTAWSATLGFADTEDEVAGAAHGLLEALTSARITAARPAVTVLLPDPARCWRELRAPDAGRSSLEAARADLNARSGRAPRTDHHAARTGRVSAAAARTASALARAVAEVFTEVDILATPTTPGPPHGHEGPGTALSVALTWAFNVTGHPALSLPAGRTADGAPVGLQLVAPHGREADLLAVAAAAEREGLV</sequence>
<name>A0ABY3XQB7_9ACTN</name>
<evidence type="ECO:0000259" key="3">
    <source>
        <dbReference type="Pfam" id="PF01425"/>
    </source>
</evidence>